<keyword evidence="1" id="KW-1133">Transmembrane helix</keyword>
<accession>A0A1E3UP40</accession>
<evidence type="ECO:0000313" key="2">
    <source>
        <dbReference type="EMBL" id="ODR55688.1"/>
    </source>
</evidence>
<evidence type="ECO:0000313" key="3">
    <source>
        <dbReference type="Proteomes" id="UP000094271"/>
    </source>
</evidence>
<keyword evidence="1" id="KW-0472">Membrane</keyword>
<evidence type="ECO:0000256" key="1">
    <source>
        <dbReference type="SAM" id="Phobius"/>
    </source>
</evidence>
<name>A0A1E3UP40_9FIRM</name>
<sequence length="145" mass="16755">MKRFIIFKKTEKKAKNILLILRVSLIILLFAVLLIIGNGRLPIGMSNFSFINIGDSGMKVKYKEANRSYYRTYFLTTEQKNNVYVISSCSEGTVYLKMKQGMYEENLDISNYDSMLDLSQFDEGYISFTITNKNAKNVSVQLEIR</sequence>
<dbReference type="EMBL" id="MEHA01000001">
    <property type="protein sequence ID" value="ODR55688.1"/>
    <property type="molecule type" value="Genomic_DNA"/>
</dbReference>
<dbReference type="Proteomes" id="UP000094271">
    <property type="component" value="Unassembled WGS sequence"/>
</dbReference>
<protein>
    <submittedName>
        <fullName evidence="2">Uncharacterized protein</fullName>
    </submittedName>
</protein>
<proteinExistence type="predicted"/>
<comment type="caution">
    <text evidence="2">The sequence shown here is derived from an EMBL/GenBank/DDBJ whole genome shotgun (WGS) entry which is preliminary data.</text>
</comment>
<dbReference type="RefSeq" id="WP_069431110.1">
    <property type="nucleotide sequence ID" value="NZ_MEHA01000001.1"/>
</dbReference>
<feature type="transmembrane region" description="Helical" evidence="1">
    <location>
        <begin position="20"/>
        <end position="39"/>
    </location>
</feature>
<reference evidence="2 3" key="1">
    <citation type="submission" date="2016-08" db="EMBL/GenBank/DDBJ databases">
        <authorList>
            <person name="Seilhamer J.J."/>
        </authorList>
    </citation>
    <scope>NUCLEOTIDE SEQUENCE [LARGE SCALE GENOMIC DNA]</scope>
    <source>
        <strain evidence="2 3">NML150140-1</strain>
    </source>
</reference>
<organism evidence="2 3">
    <name type="scientific">Eisenbergiella tayi</name>
    <dbReference type="NCBI Taxonomy" id="1432052"/>
    <lineage>
        <taxon>Bacteria</taxon>
        <taxon>Bacillati</taxon>
        <taxon>Bacillota</taxon>
        <taxon>Clostridia</taxon>
        <taxon>Lachnospirales</taxon>
        <taxon>Lachnospiraceae</taxon>
        <taxon>Eisenbergiella</taxon>
    </lineage>
</organism>
<gene>
    <name evidence="2" type="ORF">BEI59_00510</name>
</gene>
<keyword evidence="1" id="KW-0812">Transmembrane</keyword>
<dbReference type="AlphaFoldDB" id="A0A1E3UP40"/>